<dbReference type="Gene3D" id="3.30.530.20">
    <property type="match status" value="1"/>
</dbReference>
<gene>
    <name evidence="1" type="ORF">KC19_9G077600</name>
</gene>
<dbReference type="InterPro" id="IPR053249">
    <property type="entry name" value="LFS"/>
</dbReference>
<evidence type="ECO:0008006" key="3">
    <source>
        <dbReference type="Google" id="ProtNLM"/>
    </source>
</evidence>
<sequence>MLSYEAFSIIPTGIPTIIPASPHDSMLSSLVRRLGSMASTNISAADDHWHGAIDVVIAAPVEKVWEIASDWLKFPRCCSVECSEGENGVPGCVRKVKAYNSNFWVAEKLTRIDHSCRIISYDLVGGNTGIDVGYRASFQAVAEGENKTRVVWPFMFSPEQVCVESWTAIVKKKVKAHIKELEELAQKD</sequence>
<comment type="caution">
    <text evidence="1">The sequence shown here is derived from an EMBL/GenBank/DDBJ whole genome shotgun (WGS) entry which is preliminary data.</text>
</comment>
<dbReference type="AlphaFoldDB" id="A0A8T0GPS8"/>
<reference evidence="1" key="1">
    <citation type="submission" date="2020-06" db="EMBL/GenBank/DDBJ databases">
        <title>WGS assembly of Ceratodon purpureus strain R40.</title>
        <authorList>
            <person name="Carey S.B."/>
            <person name="Jenkins J."/>
            <person name="Shu S."/>
            <person name="Lovell J.T."/>
            <person name="Sreedasyam A."/>
            <person name="Maumus F."/>
            <person name="Tiley G.P."/>
            <person name="Fernandez-Pozo N."/>
            <person name="Barry K."/>
            <person name="Chen C."/>
            <person name="Wang M."/>
            <person name="Lipzen A."/>
            <person name="Daum C."/>
            <person name="Saski C.A."/>
            <person name="Payton A.C."/>
            <person name="Mcbreen J.C."/>
            <person name="Conrad R.E."/>
            <person name="Kollar L.M."/>
            <person name="Olsson S."/>
            <person name="Huttunen S."/>
            <person name="Landis J.B."/>
            <person name="Wickett N.J."/>
            <person name="Johnson M.G."/>
            <person name="Rensing S.A."/>
            <person name="Grimwood J."/>
            <person name="Schmutz J."/>
            <person name="Mcdaniel S.F."/>
        </authorList>
    </citation>
    <scope>NUCLEOTIDE SEQUENCE</scope>
    <source>
        <strain evidence="1">R40</strain>
    </source>
</reference>
<dbReference type="CDD" id="cd07821">
    <property type="entry name" value="PYR_PYL_RCAR_like"/>
    <property type="match status" value="1"/>
</dbReference>
<keyword evidence="2" id="KW-1185">Reference proteome</keyword>
<accession>A0A8T0GPS8</accession>
<dbReference type="Proteomes" id="UP000822688">
    <property type="component" value="Chromosome 9"/>
</dbReference>
<name>A0A8T0GPS8_CERPU</name>
<protein>
    <recommendedName>
        <fullName evidence="3">Lachrymatory factor synthase</fullName>
    </recommendedName>
</protein>
<evidence type="ECO:0000313" key="1">
    <source>
        <dbReference type="EMBL" id="KAG0561606.1"/>
    </source>
</evidence>
<organism evidence="1 2">
    <name type="scientific">Ceratodon purpureus</name>
    <name type="common">Fire moss</name>
    <name type="synonym">Dicranum purpureum</name>
    <dbReference type="NCBI Taxonomy" id="3225"/>
    <lineage>
        <taxon>Eukaryota</taxon>
        <taxon>Viridiplantae</taxon>
        <taxon>Streptophyta</taxon>
        <taxon>Embryophyta</taxon>
        <taxon>Bryophyta</taxon>
        <taxon>Bryophytina</taxon>
        <taxon>Bryopsida</taxon>
        <taxon>Dicranidae</taxon>
        <taxon>Pseudoditrichales</taxon>
        <taxon>Ditrichaceae</taxon>
        <taxon>Ceratodon</taxon>
    </lineage>
</organism>
<dbReference type="PANTHER" id="PTHR33789:SF5">
    <property type="entry name" value="BET V I_MAJOR LATEX PROTEIN DOMAIN-CONTAINING PROTEIN"/>
    <property type="match status" value="1"/>
</dbReference>
<dbReference type="SUPFAM" id="SSF55961">
    <property type="entry name" value="Bet v1-like"/>
    <property type="match status" value="1"/>
</dbReference>
<dbReference type="InterPro" id="IPR019587">
    <property type="entry name" value="Polyketide_cyclase/dehydratase"/>
</dbReference>
<dbReference type="PANTHER" id="PTHR33789">
    <property type="entry name" value="LACHRYMATORY-FACTOR SYNTHASE"/>
    <property type="match status" value="1"/>
</dbReference>
<dbReference type="InterPro" id="IPR023393">
    <property type="entry name" value="START-like_dom_sf"/>
</dbReference>
<dbReference type="EMBL" id="CM026430">
    <property type="protein sequence ID" value="KAG0561606.1"/>
    <property type="molecule type" value="Genomic_DNA"/>
</dbReference>
<evidence type="ECO:0000313" key="2">
    <source>
        <dbReference type="Proteomes" id="UP000822688"/>
    </source>
</evidence>
<proteinExistence type="predicted"/>
<dbReference type="Pfam" id="PF10604">
    <property type="entry name" value="Polyketide_cyc2"/>
    <property type="match status" value="1"/>
</dbReference>